<feature type="region of interest" description="Disordered" evidence="3">
    <location>
        <begin position="91"/>
        <end position="115"/>
    </location>
</feature>
<evidence type="ECO:0000256" key="3">
    <source>
        <dbReference type="SAM" id="MobiDB-lite"/>
    </source>
</evidence>
<dbReference type="PANTHER" id="PTHR34045">
    <property type="entry name" value="OS03G0406300 PROTEIN"/>
    <property type="match status" value="1"/>
</dbReference>
<comment type="similarity">
    <text evidence="2">Belongs to the LAZY family.</text>
</comment>
<evidence type="ECO:0000256" key="2">
    <source>
        <dbReference type="ARBA" id="ARBA00024198"/>
    </source>
</evidence>
<evidence type="ECO:0000313" key="4">
    <source>
        <dbReference type="EnsemblPlants" id="MELO3C024339.2.1"/>
    </source>
</evidence>
<organism evidence="4">
    <name type="scientific">Cucumis melo</name>
    <name type="common">Muskmelon</name>
    <dbReference type="NCBI Taxonomy" id="3656"/>
    <lineage>
        <taxon>Eukaryota</taxon>
        <taxon>Viridiplantae</taxon>
        <taxon>Streptophyta</taxon>
        <taxon>Embryophyta</taxon>
        <taxon>Tracheophyta</taxon>
        <taxon>Spermatophyta</taxon>
        <taxon>Magnoliopsida</taxon>
        <taxon>eudicotyledons</taxon>
        <taxon>Gunneridae</taxon>
        <taxon>Pentapetalae</taxon>
        <taxon>rosids</taxon>
        <taxon>fabids</taxon>
        <taxon>Cucurbitales</taxon>
        <taxon>Cucurbitaceae</taxon>
        <taxon>Benincaseae</taxon>
        <taxon>Cucumis</taxon>
    </lineage>
</organism>
<dbReference type="AlphaFoldDB" id="A0A9I9DVB2"/>
<dbReference type="InterPro" id="IPR044683">
    <property type="entry name" value="LAZY"/>
</dbReference>
<sequence>MYGDRLHLFYLAVVLGFASQDLTDKILTRFKFYRLLKMKFFSWMQTKLNGKQEKKIPDTISTSHHKKQESREEFSDWPHGLLAIGTFGNNEIKDDSERRDIEEENPSSSEEIVDFSPEEVGKLQKELTKLLSRKPNAEKQVADLPLDRFLNCPSSLEVDRRISNPLSSDSDDKDEDIERTISLIIGKCKDICADSKKKAIGKKSISFLLKKLFVCRTGFTPMPPPSLRETLQESRMEKVKSRFESDYLSILQRQLLRTILQKKISPQNASRSSSLKRYIEEKQSAKNRNDEEEDQKKHAKDGSKWVKTDSEYIVLEI</sequence>
<keyword evidence="1" id="KW-0341">Growth regulation</keyword>
<dbReference type="GO" id="GO:0009630">
    <property type="term" value="P:gravitropism"/>
    <property type="evidence" value="ECO:0007669"/>
    <property type="project" value="InterPro"/>
</dbReference>
<feature type="region of interest" description="Disordered" evidence="3">
    <location>
        <begin position="267"/>
        <end position="304"/>
    </location>
</feature>
<name>A0A9I9DVB2_CUCME</name>
<dbReference type="Gramene" id="MELO3C024339.2.1">
    <property type="protein sequence ID" value="MELO3C024339.2.1"/>
    <property type="gene ID" value="MELO3C024339.2"/>
</dbReference>
<feature type="compositionally biased region" description="Basic and acidic residues" evidence="3">
    <location>
        <begin position="277"/>
        <end position="304"/>
    </location>
</feature>
<accession>A0A9I9DVB2</accession>
<reference evidence="4" key="1">
    <citation type="submission" date="2023-03" db="UniProtKB">
        <authorList>
            <consortium name="EnsemblPlants"/>
        </authorList>
    </citation>
    <scope>IDENTIFICATION</scope>
</reference>
<dbReference type="PANTHER" id="PTHR34045:SF3">
    <property type="entry name" value="PROTEIN LAZY 4"/>
    <property type="match status" value="1"/>
</dbReference>
<feature type="compositionally biased region" description="Basic and acidic residues" evidence="3">
    <location>
        <begin position="91"/>
        <end position="101"/>
    </location>
</feature>
<dbReference type="GO" id="GO:0040008">
    <property type="term" value="P:regulation of growth"/>
    <property type="evidence" value="ECO:0007669"/>
    <property type="project" value="InterPro"/>
</dbReference>
<proteinExistence type="inferred from homology"/>
<protein>
    <submittedName>
        <fullName evidence="4">Uncharacterized protein</fullName>
    </submittedName>
</protein>
<dbReference type="EnsemblPlants" id="MELO3C024339.2.1">
    <property type="protein sequence ID" value="MELO3C024339.2.1"/>
    <property type="gene ID" value="MELO3C024339.2"/>
</dbReference>
<evidence type="ECO:0000256" key="1">
    <source>
        <dbReference type="ARBA" id="ARBA00022604"/>
    </source>
</evidence>